<dbReference type="InterPro" id="IPR004529">
    <property type="entry name" value="Phe-tRNA-synth_IIc_asu"/>
</dbReference>
<dbReference type="InterPro" id="IPR036388">
    <property type="entry name" value="WH-like_DNA-bd_sf"/>
</dbReference>
<comment type="caution">
    <text evidence="13">The sequence shown here is derived from an EMBL/GenBank/DDBJ whole genome shotgun (WGS) entry which is preliminary data.</text>
</comment>
<dbReference type="EC" id="6.1.1.20" evidence="3"/>
<dbReference type="GO" id="GO:0004826">
    <property type="term" value="F:phenylalanine-tRNA ligase activity"/>
    <property type="evidence" value="ECO:0007669"/>
    <property type="project" value="UniProtKB-EC"/>
</dbReference>
<dbReference type="NCBIfam" id="TIGR00468">
    <property type="entry name" value="pheS"/>
    <property type="match status" value="1"/>
</dbReference>
<feature type="domain" description="Aminoacyl-transfer RNA synthetases class-II family profile" evidence="12">
    <location>
        <begin position="258"/>
        <end position="507"/>
    </location>
</feature>
<proteinExistence type="inferred from homology"/>
<dbReference type="Pfam" id="PF01409">
    <property type="entry name" value="tRNA-synt_2d"/>
    <property type="match status" value="1"/>
</dbReference>
<dbReference type="NCBIfam" id="NF003210">
    <property type="entry name" value="PRK04172.1"/>
    <property type="match status" value="1"/>
</dbReference>
<dbReference type="GO" id="GO:0006432">
    <property type="term" value="P:phenylalanyl-tRNA aminoacylation"/>
    <property type="evidence" value="ECO:0007669"/>
    <property type="project" value="InterPro"/>
</dbReference>
<evidence type="ECO:0000256" key="11">
    <source>
        <dbReference type="ARBA" id="ARBA00023146"/>
    </source>
</evidence>
<evidence type="ECO:0000256" key="9">
    <source>
        <dbReference type="ARBA" id="ARBA00022842"/>
    </source>
</evidence>
<name>A0A7C4BAJ7_THEPE</name>
<keyword evidence="7" id="KW-0547">Nucleotide-binding</keyword>
<evidence type="ECO:0000256" key="6">
    <source>
        <dbReference type="ARBA" id="ARBA00022723"/>
    </source>
</evidence>
<dbReference type="GO" id="GO:0005524">
    <property type="term" value="F:ATP binding"/>
    <property type="evidence" value="ECO:0007669"/>
    <property type="project" value="UniProtKB-KW"/>
</dbReference>
<dbReference type="InterPro" id="IPR045864">
    <property type="entry name" value="aa-tRNA-synth_II/BPL/LPL"/>
</dbReference>
<comment type="subcellular location">
    <subcellularLocation>
        <location evidence="1">Cytoplasm</location>
    </subcellularLocation>
</comment>
<dbReference type="SUPFAM" id="SSF46785">
    <property type="entry name" value="Winged helix' DNA-binding domain"/>
    <property type="match status" value="1"/>
</dbReference>
<dbReference type="PANTHER" id="PTHR11538:SF40">
    <property type="entry name" value="PHENYLALANINE--TRNA LIGASE ALPHA SUBUNIT"/>
    <property type="match status" value="1"/>
</dbReference>
<evidence type="ECO:0000256" key="1">
    <source>
        <dbReference type="ARBA" id="ARBA00004496"/>
    </source>
</evidence>
<dbReference type="InterPro" id="IPR002319">
    <property type="entry name" value="Phenylalanyl-tRNA_Synthase"/>
</dbReference>
<dbReference type="GO" id="GO:0046872">
    <property type="term" value="F:metal ion binding"/>
    <property type="evidence" value="ECO:0007669"/>
    <property type="project" value="UniProtKB-KW"/>
</dbReference>
<keyword evidence="8" id="KW-0067">ATP-binding</keyword>
<dbReference type="Gene3D" id="3.30.930.10">
    <property type="entry name" value="Bira Bifunctional Protein, Domain 2"/>
    <property type="match status" value="1"/>
</dbReference>
<evidence type="ECO:0000256" key="4">
    <source>
        <dbReference type="ARBA" id="ARBA00022490"/>
    </source>
</evidence>
<evidence type="ECO:0000256" key="5">
    <source>
        <dbReference type="ARBA" id="ARBA00022598"/>
    </source>
</evidence>
<dbReference type="EMBL" id="DTFI01000235">
    <property type="protein sequence ID" value="HGI44321.1"/>
    <property type="molecule type" value="Genomic_DNA"/>
</dbReference>
<dbReference type="InterPro" id="IPR006195">
    <property type="entry name" value="aa-tRNA-synth_II"/>
</dbReference>
<protein>
    <recommendedName>
        <fullName evidence="3">phenylalanine--tRNA ligase</fullName>
        <ecNumber evidence="3">6.1.1.20</ecNumber>
    </recommendedName>
</protein>
<dbReference type="AlphaFoldDB" id="A0A7C4BAJ7"/>
<evidence type="ECO:0000256" key="10">
    <source>
        <dbReference type="ARBA" id="ARBA00022917"/>
    </source>
</evidence>
<accession>A0A7C4BAJ7</accession>
<dbReference type="PROSITE" id="PS50862">
    <property type="entry name" value="AA_TRNA_LIGASE_II"/>
    <property type="match status" value="1"/>
</dbReference>
<keyword evidence="10" id="KW-0648">Protein biosynthesis</keyword>
<evidence type="ECO:0000256" key="3">
    <source>
        <dbReference type="ARBA" id="ARBA00012814"/>
    </source>
</evidence>
<dbReference type="PANTHER" id="PTHR11538">
    <property type="entry name" value="PHENYLALANYL-TRNA SYNTHETASE"/>
    <property type="match status" value="1"/>
</dbReference>
<keyword evidence="5 13" id="KW-0436">Ligase</keyword>
<evidence type="ECO:0000256" key="8">
    <source>
        <dbReference type="ARBA" id="ARBA00022840"/>
    </source>
</evidence>
<dbReference type="Gene3D" id="1.10.10.10">
    <property type="entry name" value="Winged helix-like DNA-binding domain superfamily/Winged helix DNA-binding domain"/>
    <property type="match status" value="1"/>
</dbReference>
<dbReference type="GO" id="GO:0000049">
    <property type="term" value="F:tRNA binding"/>
    <property type="evidence" value="ECO:0007669"/>
    <property type="project" value="InterPro"/>
</dbReference>
<comment type="similarity">
    <text evidence="2">Belongs to the class-II aminoacyl-tRNA synthetase family. Phe-tRNA synthetase alpha subunit type 2 subfamily.</text>
</comment>
<organism evidence="13">
    <name type="scientific">Thermofilum pendens</name>
    <dbReference type="NCBI Taxonomy" id="2269"/>
    <lineage>
        <taxon>Archaea</taxon>
        <taxon>Thermoproteota</taxon>
        <taxon>Thermoprotei</taxon>
        <taxon>Thermofilales</taxon>
        <taxon>Thermofilaceae</taxon>
        <taxon>Thermofilum</taxon>
    </lineage>
</organism>
<evidence type="ECO:0000256" key="2">
    <source>
        <dbReference type="ARBA" id="ARBA00006703"/>
    </source>
</evidence>
<keyword evidence="11" id="KW-0030">Aminoacyl-tRNA synthetase</keyword>
<reference evidence="13" key="1">
    <citation type="journal article" date="2020" name="mSystems">
        <title>Genome- and Community-Level Interaction Insights into Carbon Utilization and Element Cycling Functions of Hydrothermarchaeota in Hydrothermal Sediment.</title>
        <authorList>
            <person name="Zhou Z."/>
            <person name="Liu Y."/>
            <person name="Xu W."/>
            <person name="Pan J."/>
            <person name="Luo Z.H."/>
            <person name="Li M."/>
        </authorList>
    </citation>
    <scope>NUCLEOTIDE SEQUENCE [LARGE SCALE GENOMIC DNA]</scope>
    <source>
        <strain evidence="13">SpSt-735</strain>
    </source>
</reference>
<dbReference type="GO" id="GO:0005737">
    <property type="term" value="C:cytoplasm"/>
    <property type="evidence" value="ECO:0007669"/>
    <property type="project" value="UniProtKB-SubCell"/>
</dbReference>
<evidence type="ECO:0000313" key="13">
    <source>
        <dbReference type="EMBL" id="HGI44321.1"/>
    </source>
</evidence>
<evidence type="ECO:0000256" key="7">
    <source>
        <dbReference type="ARBA" id="ARBA00022741"/>
    </source>
</evidence>
<sequence>MAPGEDGAPIYPVYLVERQRRIALEVIKGEVDVDELAVRLGVKREDLMRDLEELRHKGLIVVERGEQQRLVLTEEGERYVLEGTPERRVLETLRRAGRLRRGELVTAAEQLGLRLSAEEAEIGLAQLAAAGAVRFENDYVELSNPEAAEEKVRAVEEALRSVAQGLGAPEAIILVLKRRRLVEVRRRASMRVKPTDYLGQLVERGLLREARVVTELTPELIASGEWQQVVFKPFDLSAEPPTPAFGRKHPYLEFLDYVREILVSMGFEEMKGPHVELELWNFDALFQAQDHPAREIHDTYFVKGGLPGRFEDTELMRRIARVHENGWDTGSRGWGYKWDPTRALRLILRTQTTAVSARTLYARGEGEYMCFSLDRVFRPENLDAKHSMEFYQLEGIIVGRNVTFRHLLGFFHEIARRLNLGEVRVKPAYFPFTEPSVEGFIKHPKLGWIEVFPGGMFRPEMLRALGLRDVNVAAWGIGIDRIAMTVLGVDDIRLLFAKDFTFLRSVPRPIPESLVG</sequence>
<evidence type="ECO:0000259" key="12">
    <source>
        <dbReference type="PROSITE" id="PS50862"/>
    </source>
</evidence>
<keyword evidence="4" id="KW-0963">Cytoplasm</keyword>
<keyword evidence="9" id="KW-0460">Magnesium</keyword>
<gene>
    <name evidence="13" type="ORF">ENV17_08065</name>
</gene>
<dbReference type="SUPFAM" id="SSF55681">
    <property type="entry name" value="Class II aaRS and biotin synthetases"/>
    <property type="match status" value="1"/>
</dbReference>
<keyword evidence="6" id="KW-0479">Metal-binding</keyword>
<dbReference type="CDD" id="cd00496">
    <property type="entry name" value="PheRS_alpha_core"/>
    <property type="match status" value="1"/>
</dbReference>
<dbReference type="InterPro" id="IPR036390">
    <property type="entry name" value="WH_DNA-bd_sf"/>
</dbReference>